<dbReference type="Proteomes" id="UP000199481">
    <property type="component" value="Unassembled WGS sequence"/>
</dbReference>
<dbReference type="InterPro" id="IPR006127">
    <property type="entry name" value="ZnuA-like"/>
</dbReference>
<keyword evidence="4 6" id="KW-0732">Signal</keyword>
<feature type="chain" id="PRO_5038675914" evidence="6">
    <location>
        <begin position="19"/>
        <end position="322"/>
    </location>
</feature>
<evidence type="ECO:0000256" key="2">
    <source>
        <dbReference type="ARBA" id="ARBA00022448"/>
    </source>
</evidence>
<dbReference type="CDD" id="cd01137">
    <property type="entry name" value="PsaA"/>
    <property type="match status" value="1"/>
</dbReference>
<comment type="similarity">
    <text evidence="5">Belongs to the bacterial solute-binding protein 9 family.</text>
</comment>
<evidence type="ECO:0000256" key="3">
    <source>
        <dbReference type="ARBA" id="ARBA00022723"/>
    </source>
</evidence>
<proteinExistence type="inferred from homology"/>
<sequence length="322" mass="35864">MKSLSKLFIAGISLMTLAACGNQESKDDIGGKEEGKLNVVATNSIIADMAKQVGGDLINIHSIVPVGTDPHEHEVLPEDIQKSEESDVILYNALNLETGNGWFDDLMETTNKTENEDYFPLSKDVEPLYLTSEGQTDEADPHAWLDLQNGIKYVREIERILISKDPANEDTFAENTDAYVQKLTELDTQAKSTFDDIPEAKKLLVTSEGAFKYFAKAYGLEGGYIWEINTESQGTPDQMAQIIDSVKESEVPVLFVETSVDSRSMERVSQETGLPIYTKIYTDSISEEGEPGDSYYNMLKWNIEKIHEGLTQSRGEAKPLDE</sequence>
<feature type="signal peptide" evidence="6">
    <location>
        <begin position="1"/>
        <end position="18"/>
    </location>
</feature>
<dbReference type="SUPFAM" id="SSF53807">
    <property type="entry name" value="Helical backbone' metal receptor"/>
    <property type="match status" value="1"/>
</dbReference>
<evidence type="ECO:0000313" key="8">
    <source>
        <dbReference type="Proteomes" id="UP000199481"/>
    </source>
</evidence>
<dbReference type="EMBL" id="FNJW01000002">
    <property type="protein sequence ID" value="SDQ02520.1"/>
    <property type="molecule type" value="Genomic_DNA"/>
</dbReference>
<dbReference type="AlphaFoldDB" id="A0A1H0XHU8"/>
<dbReference type="PROSITE" id="PS51257">
    <property type="entry name" value="PROKAR_LIPOPROTEIN"/>
    <property type="match status" value="1"/>
</dbReference>
<evidence type="ECO:0000313" key="7">
    <source>
        <dbReference type="EMBL" id="SDQ02520.1"/>
    </source>
</evidence>
<dbReference type="Gene3D" id="3.40.50.1980">
    <property type="entry name" value="Nitrogenase molybdenum iron protein domain"/>
    <property type="match status" value="2"/>
</dbReference>
<dbReference type="InterPro" id="IPR050492">
    <property type="entry name" value="Bact_metal-bind_prot9"/>
</dbReference>
<keyword evidence="8" id="KW-1185">Reference proteome</keyword>
<dbReference type="GO" id="GO:0007155">
    <property type="term" value="P:cell adhesion"/>
    <property type="evidence" value="ECO:0007669"/>
    <property type="project" value="InterPro"/>
</dbReference>
<dbReference type="PANTHER" id="PTHR42953">
    <property type="entry name" value="HIGH-AFFINITY ZINC UPTAKE SYSTEM PROTEIN ZNUA-RELATED"/>
    <property type="match status" value="1"/>
</dbReference>
<evidence type="ECO:0000256" key="5">
    <source>
        <dbReference type="RuleBase" id="RU003512"/>
    </source>
</evidence>
<dbReference type="InterPro" id="IPR006128">
    <property type="entry name" value="Lipoprotein_PsaA-like"/>
</dbReference>
<dbReference type="Pfam" id="PF01297">
    <property type="entry name" value="ZnuA"/>
    <property type="match status" value="1"/>
</dbReference>
<dbReference type="RefSeq" id="WP_089974272.1">
    <property type="nucleotide sequence ID" value="NZ_FNJW01000002.1"/>
</dbReference>
<dbReference type="GO" id="GO:0046872">
    <property type="term" value="F:metal ion binding"/>
    <property type="evidence" value="ECO:0007669"/>
    <property type="project" value="UniProtKB-KW"/>
</dbReference>
<accession>A0A1H0XHU8</accession>
<dbReference type="PRINTS" id="PR00691">
    <property type="entry name" value="ADHESINB"/>
</dbReference>
<gene>
    <name evidence="7" type="ORF">SAMN04487752_0023</name>
</gene>
<comment type="subcellular location">
    <subcellularLocation>
        <location evidence="1">Cell envelope</location>
    </subcellularLocation>
</comment>
<evidence type="ECO:0000256" key="4">
    <source>
        <dbReference type="ARBA" id="ARBA00022729"/>
    </source>
</evidence>
<name>A0A1H0XHU8_9LACT</name>
<evidence type="ECO:0000256" key="1">
    <source>
        <dbReference type="ARBA" id="ARBA00004196"/>
    </source>
</evidence>
<keyword evidence="2 5" id="KW-0813">Transport</keyword>
<dbReference type="PANTHER" id="PTHR42953:SF1">
    <property type="entry name" value="METAL-BINDING PROTEIN HI_0362-RELATED"/>
    <property type="match status" value="1"/>
</dbReference>
<dbReference type="PRINTS" id="PR00690">
    <property type="entry name" value="ADHESNFAMILY"/>
</dbReference>
<dbReference type="InterPro" id="IPR006129">
    <property type="entry name" value="AdhesinB"/>
</dbReference>
<evidence type="ECO:0000256" key="6">
    <source>
        <dbReference type="SAM" id="SignalP"/>
    </source>
</evidence>
<protein>
    <submittedName>
        <fullName evidence="7">Iron/zinc/copper transport system substrate-binding protein</fullName>
    </submittedName>
</protein>
<reference evidence="8" key="1">
    <citation type="submission" date="2016-10" db="EMBL/GenBank/DDBJ databases">
        <authorList>
            <person name="Varghese N."/>
            <person name="Submissions S."/>
        </authorList>
    </citation>
    <scope>NUCLEOTIDE SEQUENCE [LARGE SCALE GENOMIC DNA]</scope>
    <source>
        <strain evidence="8">MPL-11</strain>
    </source>
</reference>
<dbReference type="GO" id="GO:0030001">
    <property type="term" value="P:metal ion transport"/>
    <property type="evidence" value="ECO:0007669"/>
    <property type="project" value="InterPro"/>
</dbReference>
<keyword evidence="3" id="KW-0479">Metal-binding</keyword>
<dbReference type="GO" id="GO:0030313">
    <property type="term" value="C:cell envelope"/>
    <property type="evidence" value="ECO:0007669"/>
    <property type="project" value="UniProtKB-SubCell"/>
</dbReference>
<organism evidence="7 8">
    <name type="scientific">Carnobacterium viridans</name>
    <dbReference type="NCBI Taxonomy" id="174587"/>
    <lineage>
        <taxon>Bacteria</taxon>
        <taxon>Bacillati</taxon>
        <taxon>Bacillota</taxon>
        <taxon>Bacilli</taxon>
        <taxon>Lactobacillales</taxon>
        <taxon>Carnobacteriaceae</taxon>
        <taxon>Carnobacterium</taxon>
    </lineage>
</organism>
<dbReference type="OrthoDB" id="9793396at2"/>